<dbReference type="InterPro" id="IPR000620">
    <property type="entry name" value="EamA_dom"/>
</dbReference>
<comment type="subcellular location">
    <subcellularLocation>
        <location evidence="1 6">Membrane</location>
        <topology evidence="1 6">Multi-pass membrane protein</topology>
    </subcellularLocation>
</comment>
<keyword evidence="9" id="KW-1185">Reference proteome</keyword>
<feature type="transmembrane region" description="Helical" evidence="6">
    <location>
        <begin position="88"/>
        <end position="107"/>
    </location>
</feature>
<sequence length="345" mass="37948">MKSILVLIFVQLLFTVMNLLYMVATGDGVNLTVLVAYRMCFGAAVMDCITKLTWMTLLKGFFCRLFGGSLSTNLYIESLSLTSPTYTVAMLNLVPVITFILAVIFRLEKLSLQTTTGKVKIIGIVMGIGGAMVFNLYRGKEINMWSTHVDLLHTHGEPHTASHKSPQGLLWGCMLSLGGCVSYALWFLVQENQIKNFPYPYSSTALTSLMASIQSVIFAFCVERDWKQWKLVLMASYSGILISGLALILMTWGVKKEGPFFVSVFQPVLLVMVALAGSFLLDEKLHMGSILGGLLIVVGLYAILWASSKDKSDSQPTSTEEMFIHSSIAHTEAHAEIDDGDSPSL</sequence>
<organism evidence="8 9">
    <name type="scientific">Prunus persica</name>
    <name type="common">Peach</name>
    <name type="synonym">Amygdalus persica</name>
    <dbReference type="NCBI Taxonomy" id="3760"/>
    <lineage>
        <taxon>Eukaryota</taxon>
        <taxon>Viridiplantae</taxon>
        <taxon>Streptophyta</taxon>
        <taxon>Embryophyta</taxon>
        <taxon>Tracheophyta</taxon>
        <taxon>Spermatophyta</taxon>
        <taxon>Magnoliopsida</taxon>
        <taxon>eudicotyledons</taxon>
        <taxon>Gunneridae</taxon>
        <taxon>Pentapetalae</taxon>
        <taxon>rosids</taxon>
        <taxon>fabids</taxon>
        <taxon>Rosales</taxon>
        <taxon>Rosaceae</taxon>
        <taxon>Amygdaloideae</taxon>
        <taxon>Amygdaleae</taxon>
        <taxon>Prunus</taxon>
    </lineage>
</organism>
<gene>
    <name evidence="8" type="ORF">PRUPE_7G041900</name>
</gene>
<dbReference type="InterPro" id="IPR037185">
    <property type="entry name" value="EmrE-like"/>
</dbReference>
<protein>
    <recommendedName>
        <fullName evidence="6">WAT1-related protein</fullName>
    </recommendedName>
</protein>
<feature type="domain" description="EamA" evidence="7">
    <location>
        <begin position="170"/>
        <end position="304"/>
    </location>
</feature>
<reference evidence="8 9" key="1">
    <citation type="journal article" date="2013" name="Nat. Genet.">
        <title>The high-quality draft genome of peach (Prunus persica) identifies unique patterns of genetic diversity, domestication and genome evolution.</title>
        <authorList>
            <consortium name="International Peach Genome Initiative"/>
            <person name="Verde I."/>
            <person name="Abbott A.G."/>
            <person name="Scalabrin S."/>
            <person name="Jung S."/>
            <person name="Shu S."/>
            <person name="Marroni F."/>
            <person name="Zhebentyayeva T."/>
            <person name="Dettori M.T."/>
            <person name="Grimwood J."/>
            <person name="Cattonaro F."/>
            <person name="Zuccolo A."/>
            <person name="Rossini L."/>
            <person name="Jenkins J."/>
            <person name="Vendramin E."/>
            <person name="Meisel L.A."/>
            <person name="Decroocq V."/>
            <person name="Sosinski B."/>
            <person name="Prochnik S."/>
            <person name="Mitros T."/>
            <person name="Policriti A."/>
            <person name="Cipriani G."/>
            <person name="Dondini L."/>
            <person name="Ficklin S."/>
            <person name="Goodstein D.M."/>
            <person name="Xuan P."/>
            <person name="Del Fabbro C."/>
            <person name="Aramini V."/>
            <person name="Copetti D."/>
            <person name="Gonzalez S."/>
            <person name="Horner D.S."/>
            <person name="Falchi R."/>
            <person name="Lucas S."/>
            <person name="Mica E."/>
            <person name="Maldonado J."/>
            <person name="Lazzari B."/>
            <person name="Bielenberg D."/>
            <person name="Pirona R."/>
            <person name="Miculan M."/>
            <person name="Barakat A."/>
            <person name="Testolin R."/>
            <person name="Stella A."/>
            <person name="Tartarini S."/>
            <person name="Tonutti P."/>
            <person name="Arus P."/>
            <person name="Orellana A."/>
            <person name="Wells C."/>
            <person name="Main D."/>
            <person name="Vizzotto G."/>
            <person name="Silva H."/>
            <person name="Salamini F."/>
            <person name="Schmutz J."/>
            <person name="Morgante M."/>
            <person name="Rokhsar D.S."/>
        </authorList>
    </citation>
    <scope>NUCLEOTIDE SEQUENCE [LARGE SCALE GENOMIC DNA]</scope>
    <source>
        <strain evidence="9">cv. Nemared</strain>
    </source>
</reference>
<keyword evidence="5 6" id="KW-0472">Membrane</keyword>
<dbReference type="eggNOG" id="ENOG502QR4Y">
    <property type="taxonomic scope" value="Eukaryota"/>
</dbReference>
<dbReference type="Gramene" id="ONH94952">
    <property type="protein sequence ID" value="ONH94952"/>
    <property type="gene ID" value="PRUPE_7G041900"/>
</dbReference>
<keyword evidence="3 6" id="KW-0812">Transmembrane</keyword>
<feature type="transmembrane region" description="Helical" evidence="6">
    <location>
        <begin position="288"/>
        <end position="306"/>
    </location>
</feature>
<feature type="transmembrane region" description="Helical" evidence="6">
    <location>
        <begin position="234"/>
        <end position="254"/>
    </location>
</feature>
<dbReference type="EMBL" id="CM007657">
    <property type="protein sequence ID" value="ONH94952.1"/>
    <property type="molecule type" value="Genomic_DNA"/>
</dbReference>
<comment type="similarity">
    <text evidence="2 6">Belongs to the drug/metabolite transporter (DMT) superfamily. Plant drug/metabolite exporter (P-DME) (TC 2.A.7.4) family.</text>
</comment>
<evidence type="ECO:0000256" key="1">
    <source>
        <dbReference type="ARBA" id="ARBA00004141"/>
    </source>
</evidence>
<proteinExistence type="inferred from homology"/>
<dbReference type="GO" id="GO:0005886">
    <property type="term" value="C:plasma membrane"/>
    <property type="evidence" value="ECO:0000318"/>
    <property type="project" value="GO_Central"/>
</dbReference>
<evidence type="ECO:0000313" key="8">
    <source>
        <dbReference type="EMBL" id="ONH94952.1"/>
    </source>
</evidence>
<feature type="transmembrane region" description="Helical" evidence="6">
    <location>
        <begin position="169"/>
        <end position="189"/>
    </location>
</feature>
<evidence type="ECO:0000256" key="2">
    <source>
        <dbReference type="ARBA" id="ARBA00007635"/>
    </source>
</evidence>
<dbReference type="AlphaFoldDB" id="A0A251N6K0"/>
<evidence type="ECO:0000256" key="3">
    <source>
        <dbReference type="ARBA" id="ARBA00022692"/>
    </source>
</evidence>
<evidence type="ECO:0000256" key="4">
    <source>
        <dbReference type="ARBA" id="ARBA00022989"/>
    </source>
</evidence>
<dbReference type="SUPFAM" id="SSF103481">
    <property type="entry name" value="Multidrug resistance efflux transporter EmrE"/>
    <property type="match status" value="2"/>
</dbReference>
<evidence type="ECO:0000259" key="7">
    <source>
        <dbReference type="Pfam" id="PF00892"/>
    </source>
</evidence>
<evidence type="ECO:0000313" key="9">
    <source>
        <dbReference type="Proteomes" id="UP000006882"/>
    </source>
</evidence>
<keyword evidence="4 6" id="KW-1133">Transmembrane helix</keyword>
<evidence type="ECO:0000256" key="5">
    <source>
        <dbReference type="ARBA" id="ARBA00023136"/>
    </source>
</evidence>
<feature type="transmembrane region" description="Helical" evidence="6">
    <location>
        <begin position="260"/>
        <end position="281"/>
    </location>
</feature>
<dbReference type="GO" id="GO:0022857">
    <property type="term" value="F:transmembrane transporter activity"/>
    <property type="evidence" value="ECO:0007669"/>
    <property type="project" value="InterPro"/>
</dbReference>
<dbReference type="Proteomes" id="UP000006882">
    <property type="component" value="Chromosome G7"/>
</dbReference>
<dbReference type="PANTHER" id="PTHR31218">
    <property type="entry name" value="WAT1-RELATED PROTEIN"/>
    <property type="match status" value="1"/>
</dbReference>
<evidence type="ECO:0000256" key="6">
    <source>
        <dbReference type="RuleBase" id="RU363077"/>
    </source>
</evidence>
<accession>A0A251N6K0</accession>
<name>A0A251N6K0_PRUPE</name>
<feature type="transmembrane region" description="Helical" evidence="6">
    <location>
        <begin position="119"/>
        <end position="137"/>
    </location>
</feature>
<dbReference type="Pfam" id="PF00892">
    <property type="entry name" value="EamA"/>
    <property type="match status" value="1"/>
</dbReference>
<dbReference type="InterPro" id="IPR030184">
    <property type="entry name" value="WAT1-related"/>
</dbReference>